<dbReference type="Proteomes" id="UP000219775">
    <property type="component" value="Unassembled WGS sequence"/>
</dbReference>
<dbReference type="Gene3D" id="3.40.50.1000">
    <property type="entry name" value="HAD superfamily/HAD-like"/>
    <property type="match status" value="1"/>
</dbReference>
<dbReference type="InterPro" id="IPR010033">
    <property type="entry name" value="HAD_SF_ppase_IIIC"/>
</dbReference>
<evidence type="ECO:0000313" key="2">
    <source>
        <dbReference type="Proteomes" id="UP000219775"/>
    </source>
</evidence>
<dbReference type="Pfam" id="PF13419">
    <property type="entry name" value="HAD_2"/>
    <property type="match status" value="1"/>
</dbReference>
<evidence type="ECO:0000313" key="1">
    <source>
        <dbReference type="EMBL" id="PEM66563.1"/>
    </source>
</evidence>
<protein>
    <recommendedName>
        <fullName evidence="3">FkbH</fullName>
    </recommendedName>
</protein>
<dbReference type="RefSeq" id="WP_097969600.1">
    <property type="nucleotide sequence ID" value="NZ_NUBH01000169.1"/>
</dbReference>
<dbReference type="EMBL" id="NUDP01000089">
    <property type="protein sequence ID" value="PEM66563.1"/>
    <property type="molecule type" value="Genomic_DNA"/>
</dbReference>
<dbReference type="SUPFAM" id="SSF56784">
    <property type="entry name" value="HAD-like"/>
    <property type="match status" value="1"/>
</dbReference>
<dbReference type="NCBIfam" id="TIGR01681">
    <property type="entry name" value="HAD-SF-IIIC"/>
    <property type="match status" value="1"/>
</dbReference>
<sequence length="342" mass="40397">MNELKDIKCIVWDLDNTIWDGILSEDLEVNLKPNIKHILTELDSRGILHSIASKNDYDQAIKKLEEFEISHLFLFPEINWSAKSESISRIVKKLNISIDSMLFIDDQPFELDEVKSVHSKINCLPHSEYKNLLDRPYLTPRFITNDSKNRREMYIENQKREEDENNYKGPKEEFLASLDLEFFISEAKEDDLRRAEELTIRTNQLNSTGITYDYDELNSYRLRDDHLLLVCELNDKYGSYGKIGLALIETAHDFWNIKLLLMSCRVISRGVGSILLKNIIEEAKRNKKPLRADFKITNRNKMMYMTYKFLNFHEIERSGDFIKFEHEYTFQPTPDYIKIVSE</sequence>
<dbReference type="InterPro" id="IPR016181">
    <property type="entry name" value="Acyl_CoA_acyltransferase"/>
</dbReference>
<proteinExistence type="predicted"/>
<dbReference type="InterPro" id="IPR041492">
    <property type="entry name" value="HAD_2"/>
</dbReference>
<dbReference type="InterPro" id="IPR010037">
    <property type="entry name" value="FkbH_domain"/>
</dbReference>
<reference evidence="1 2" key="1">
    <citation type="submission" date="2017-09" db="EMBL/GenBank/DDBJ databases">
        <title>Large-scale bioinformatics analysis of Bacillus genomes uncovers conserved roles of natural products in bacterial physiology.</title>
        <authorList>
            <consortium name="Agbiome Team Llc"/>
            <person name="Bleich R.M."/>
            <person name="Grubbs K.J."/>
            <person name="Santa Maria K.C."/>
            <person name="Allen S.E."/>
            <person name="Farag S."/>
            <person name="Shank E.A."/>
            <person name="Bowers A."/>
        </authorList>
    </citation>
    <scope>NUCLEOTIDE SEQUENCE [LARGE SCALE GENOMIC DNA]</scope>
    <source>
        <strain evidence="1 2">AFS009893</strain>
    </source>
</reference>
<name>A0A2B6QS51_9BACI</name>
<evidence type="ECO:0008006" key="3">
    <source>
        <dbReference type="Google" id="ProtNLM"/>
    </source>
</evidence>
<dbReference type="AlphaFoldDB" id="A0A2B6QS51"/>
<dbReference type="InterPro" id="IPR036412">
    <property type="entry name" value="HAD-like_sf"/>
</dbReference>
<accession>A0A2B6QS51</accession>
<dbReference type="SUPFAM" id="SSF55729">
    <property type="entry name" value="Acyl-CoA N-acyltransferases (Nat)"/>
    <property type="match status" value="1"/>
</dbReference>
<comment type="caution">
    <text evidence="1">The sequence shown here is derived from an EMBL/GenBank/DDBJ whole genome shotgun (WGS) entry which is preliminary data.</text>
</comment>
<organism evidence="1 2">
    <name type="scientific">Bacillus pseudomycoides</name>
    <dbReference type="NCBI Taxonomy" id="64104"/>
    <lineage>
        <taxon>Bacteria</taxon>
        <taxon>Bacillati</taxon>
        <taxon>Bacillota</taxon>
        <taxon>Bacilli</taxon>
        <taxon>Bacillales</taxon>
        <taxon>Bacillaceae</taxon>
        <taxon>Bacillus</taxon>
        <taxon>Bacillus cereus group</taxon>
    </lineage>
</organism>
<dbReference type="NCBIfam" id="TIGR01686">
    <property type="entry name" value="FkbH"/>
    <property type="match status" value="1"/>
</dbReference>
<dbReference type="InterPro" id="IPR023214">
    <property type="entry name" value="HAD_sf"/>
</dbReference>
<gene>
    <name evidence="1" type="ORF">CN613_22065</name>
</gene>